<dbReference type="InterPro" id="IPR010496">
    <property type="entry name" value="AL/BT2_dom"/>
</dbReference>
<gene>
    <name evidence="3" type="ORF">HC176_12470</name>
</gene>
<evidence type="ECO:0000313" key="4">
    <source>
        <dbReference type="Proteomes" id="UP000760545"/>
    </source>
</evidence>
<evidence type="ECO:0000256" key="1">
    <source>
        <dbReference type="SAM" id="MobiDB-lite"/>
    </source>
</evidence>
<dbReference type="EMBL" id="JAAVJS010000018">
    <property type="protein sequence ID" value="NJX16302.1"/>
    <property type="molecule type" value="Genomic_DNA"/>
</dbReference>
<feature type="compositionally biased region" description="Polar residues" evidence="1">
    <location>
        <begin position="150"/>
        <end position="164"/>
    </location>
</feature>
<evidence type="ECO:0000259" key="2">
    <source>
        <dbReference type="Pfam" id="PF06439"/>
    </source>
</evidence>
<dbReference type="Pfam" id="PF06439">
    <property type="entry name" value="3keto-disac_hyd"/>
    <property type="match status" value="1"/>
</dbReference>
<dbReference type="Gene3D" id="2.60.120.560">
    <property type="entry name" value="Exo-inulinase, domain 1"/>
    <property type="match status" value="1"/>
</dbReference>
<name>A0ABX1DE03_9FLAO</name>
<organism evidence="3 4">
    <name type="scientific">Tamlana crocina</name>
    <dbReference type="NCBI Taxonomy" id="393006"/>
    <lineage>
        <taxon>Bacteria</taxon>
        <taxon>Pseudomonadati</taxon>
        <taxon>Bacteroidota</taxon>
        <taxon>Flavobacteriia</taxon>
        <taxon>Flavobacteriales</taxon>
        <taxon>Flavobacteriaceae</taxon>
        <taxon>Tamlana</taxon>
    </lineage>
</organism>
<keyword evidence="4" id="KW-1185">Reference proteome</keyword>
<evidence type="ECO:0000313" key="3">
    <source>
        <dbReference type="EMBL" id="NJX16302.1"/>
    </source>
</evidence>
<accession>A0ABX1DE03</accession>
<feature type="domain" description="3-keto-alpha-glucoside-1,2-lyase/3-keto-2-hydroxy-glucal hydratase" evidence="2">
    <location>
        <begin position="34"/>
        <end position="255"/>
    </location>
</feature>
<reference evidence="3 4" key="1">
    <citation type="submission" date="2020-03" db="EMBL/GenBank/DDBJ databases">
        <title>Tamlana sp. nov, isolated from XXX.</title>
        <authorList>
            <person name="Cao W.R."/>
        </authorList>
    </citation>
    <scope>NUCLEOTIDE SEQUENCE [LARGE SCALE GENOMIC DNA]</scope>
    <source>
        <strain evidence="3 4">HST1-43</strain>
    </source>
</reference>
<protein>
    <submittedName>
        <fullName evidence="3">DUF1080 domain-containing protein</fullName>
    </submittedName>
</protein>
<dbReference type="Proteomes" id="UP000760545">
    <property type="component" value="Unassembled WGS sequence"/>
</dbReference>
<feature type="region of interest" description="Disordered" evidence="1">
    <location>
        <begin position="142"/>
        <end position="164"/>
    </location>
</feature>
<sequence>MLQNNHTVYRLLFICFTFISLYNCKNSSKTDSEGFVSIFNGKNLENWNGDLTYWSVKNGNLVGEVTPETLLKRNTFIIWQGGKPSDFELKLDFKISDKGNSGINYRSTMIDSLPFALKGYQGDMDGRMRYTGMNYEERGRTTLASRGEKTTVNPQPKNQSPDSLRLNVKNNRWQSLDVAESLGSADDLAKHIKTYDWNTFHIIAKGNRLKHFVNGILMSDVTDNDPTNGSNSGFIGVQVHTGPPMKVEFRNIKLKEL</sequence>
<proteinExistence type="predicted"/>
<dbReference type="RefSeq" id="WP_167918778.1">
    <property type="nucleotide sequence ID" value="NZ_JAAVJS010000018.1"/>
</dbReference>
<comment type="caution">
    <text evidence="3">The sequence shown here is derived from an EMBL/GenBank/DDBJ whole genome shotgun (WGS) entry which is preliminary data.</text>
</comment>